<dbReference type="InParanoid" id="A0A1X2H4G1"/>
<evidence type="ECO:0000256" key="1">
    <source>
        <dbReference type="SAM" id="MobiDB-lite"/>
    </source>
</evidence>
<proteinExistence type="predicted"/>
<feature type="compositionally biased region" description="Polar residues" evidence="1">
    <location>
        <begin position="1"/>
        <end position="20"/>
    </location>
</feature>
<evidence type="ECO:0000313" key="2">
    <source>
        <dbReference type="EMBL" id="ORY93251.1"/>
    </source>
</evidence>
<dbReference type="GO" id="GO:0006879">
    <property type="term" value="P:intracellular iron ion homeostasis"/>
    <property type="evidence" value="ECO:0007669"/>
    <property type="project" value="TreeGrafter"/>
</dbReference>
<feature type="compositionally biased region" description="Low complexity" evidence="1">
    <location>
        <begin position="251"/>
        <end position="290"/>
    </location>
</feature>
<feature type="compositionally biased region" description="Low complexity" evidence="1">
    <location>
        <begin position="582"/>
        <end position="595"/>
    </location>
</feature>
<feature type="compositionally biased region" description="Basic and acidic residues" evidence="1">
    <location>
        <begin position="455"/>
        <end position="466"/>
    </location>
</feature>
<evidence type="ECO:0000313" key="3">
    <source>
        <dbReference type="Proteomes" id="UP000242180"/>
    </source>
</evidence>
<feature type="compositionally biased region" description="Low complexity" evidence="1">
    <location>
        <begin position="633"/>
        <end position="659"/>
    </location>
</feature>
<feature type="compositionally biased region" description="Low complexity" evidence="1">
    <location>
        <begin position="915"/>
        <end position="933"/>
    </location>
</feature>
<feature type="compositionally biased region" description="Basic and acidic residues" evidence="1">
    <location>
        <begin position="664"/>
        <end position="680"/>
    </location>
</feature>
<feature type="compositionally biased region" description="Basic residues" evidence="1">
    <location>
        <begin position="779"/>
        <end position="790"/>
    </location>
</feature>
<dbReference type="Proteomes" id="UP000242180">
    <property type="component" value="Unassembled WGS sequence"/>
</dbReference>
<feature type="compositionally biased region" description="Low complexity" evidence="1">
    <location>
        <begin position="154"/>
        <end position="170"/>
    </location>
</feature>
<feature type="compositionally biased region" description="Pro residues" evidence="1">
    <location>
        <begin position="746"/>
        <end position="755"/>
    </location>
</feature>
<organism evidence="2 3">
    <name type="scientific">Syncephalastrum racemosum</name>
    <name type="common">Filamentous fungus</name>
    <dbReference type="NCBI Taxonomy" id="13706"/>
    <lineage>
        <taxon>Eukaryota</taxon>
        <taxon>Fungi</taxon>
        <taxon>Fungi incertae sedis</taxon>
        <taxon>Mucoromycota</taxon>
        <taxon>Mucoromycotina</taxon>
        <taxon>Mucoromycetes</taxon>
        <taxon>Mucorales</taxon>
        <taxon>Syncephalastraceae</taxon>
        <taxon>Syncephalastrum</taxon>
    </lineage>
</organism>
<feature type="compositionally biased region" description="Low complexity" evidence="1">
    <location>
        <begin position="417"/>
        <end position="433"/>
    </location>
</feature>
<feature type="region of interest" description="Disordered" evidence="1">
    <location>
        <begin position="576"/>
        <end position="610"/>
    </location>
</feature>
<dbReference type="AlphaFoldDB" id="A0A1X2H4G1"/>
<keyword evidence="3" id="KW-1185">Reference proteome</keyword>
<feature type="compositionally biased region" description="Polar residues" evidence="1">
    <location>
        <begin position="40"/>
        <end position="50"/>
    </location>
</feature>
<protein>
    <submittedName>
        <fullName evidence="2">Uncharacterized protein</fullName>
    </submittedName>
</protein>
<dbReference type="GO" id="GO:0005576">
    <property type="term" value="C:extracellular region"/>
    <property type="evidence" value="ECO:0007669"/>
    <property type="project" value="TreeGrafter"/>
</dbReference>
<sequence length="948" mass="102217">MSSLVETSSNDDPQVSNVATMSGRPLNRNAVPKRPWNGYSLVNFTNSNGEPLTASPRLIRAPKSRTKAGPKQTSQPATGEKPTAATAAAAAAAAATTTTTGVVPEGVSRGVYTTELGNQNVEDGRAMSTKEDQDGLQEFITLLAANRSSNYHHTTTTTATTANTTTTSNTDSMDGHTNETEEEDEEEADDDDTSNPHIDDLITIMKAHKVIGDQVQIPQDDDDDYQDILPNNPPFRFTFESRQSAPSDTIPQQHPQQQQDSRQQPQLQQQSSQDAGFHFSFSASSSSSSAEPFDLVHKTSQRSAIPSGIPSGIPNGIPNGISDGIARHTRPVSESSPADKSNMSDRSPPRRRDLKQTNNASSSFSSSSSSSSCSSSSSSSSYLAHTNDDTTQPIGAATNTITASSLPTTSAPSTLTATRAAAAAAADTTSSSAVEHQRLERDEDDYDDYGNAEVSRYHHRDDDDHHHQHNNQQQQQQYIASSQPHVMLNSGERPLLSHPTAAATTSIPTDDRPRFIQVQHRKILPMPKPRWKRKDIRIAAGDINPSAAVPHANLFGLPPDKVPPFAPYMWQFSPPARELHDQPQQPQQQQQQQQPQRHDLPPDPMADMDWGMHHLSLANDDKFTALAPATATTAAATPNHAPPATAVPSSSITTSNTTTAKRTQRVDDSRRKLPDDRPHVPESSFDFPINSDEYERLQHLPKVEDLQRAQPSLELTNVLRDTMLPTRQEAVSLAAAAATANMFATMPPPPPPPPEETQTQLPSTSNAKKKGSSEEKPPSRKTKKSNRKKKAAEDEHGPSAVHSSDLSLIRSPDPEEWICIFCQYQIFCRGLEMARRKGGYYRRKRERQRRLREVEARRTGETLSGDCASDVEDMDNAAIPVAPPLPSLPSTAASASAAAASAASAAVAAGISGVHHPGSSSAAAVAAAAATTAGMDSSRGVRRGNHAA</sequence>
<feature type="region of interest" description="Disordered" evidence="1">
    <location>
        <begin position="151"/>
        <end position="197"/>
    </location>
</feature>
<dbReference type="OMA" id="PEEWICI"/>
<accession>A0A1X2H4G1</accession>
<feature type="region of interest" description="Disordered" evidence="1">
    <location>
        <begin position="633"/>
        <end position="688"/>
    </location>
</feature>
<reference evidence="2 3" key="1">
    <citation type="submission" date="2016-07" db="EMBL/GenBank/DDBJ databases">
        <title>Pervasive Adenine N6-methylation of Active Genes in Fungi.</title>
        <authorList>
            <consortium name="DOE Joint Genome Institute"/>
            <person name="Mondo S.J."/>
            <person name="Dannebaum R.O."/>
            <person name="Kuo R.C."/>
            <person name="Labutti K."/>
            <person name="Haridas S."/>
            <person name="Kuo A."/>
            <person name="Salamov A."/>
            <person name="Ahrendt S.R."/>
            <person name="Lipzen A."/>
            <person name="Sullivan W."/>
            <person name="Andreopoulos W.B."/>
            <person name="Clum A."/>
            <person name="Lindquist E."/>
            <person name="Daum C."/>
            <person name="Ramamoorthy G.K."/>
            <person name="Gryganskyi A."/>
            <person name="Culley D."/>
            <person name="Magnuson J.K."/>
            <person name="James T.Y."/>
            <person name="O'Malley M.A."/>
            <person name="Stajich J.E."/>
            <person name="Spatafora J.W."/>
            <person name="Visel A."/>
            <person name="Grigoriev I.V."/>
        </authorList>
    </citation>
    <scope>NUCLEOTIDE SEQUENCE [LARGE SCALE GENOMIC DNA]</scope>
    <source>
        <strain evidence="2 3">NRRL 2496</strain>
    </source>
</reference>
<dbReference type="OrthoDB" id="2280645at2759"/>
<dbReference type="GO" id="GO:0020037">
    <property type="term" value="F:heme binding"/>
    <property type="evidence" value="ECO:0007669"/>
    <property type="project" value="TreeGrafter"/>
</dbReference>
<dbReference type="PANTHER" id="PTHR35607:SF11">
    <property type="entry name" value="CELL WALL PROTEIN 1"/>
    <property type="match status" value="1"/>
</dbReference>
<feature type="region of interest" description="Disordered" evidence="1">
    <location>
        <begin position="217"/>
        <end position="395"/>
    </location>
</feature>
<dbReference type="EMBL" id="MCGN01000009">
    <property type="protein sequence ID" value="ORY93251.1"/>
    <property type="molecule type" value="Genomic_DNA"/>
</dbReference>
<feature type="compositionally biased region" description="Polar residues" evidence="1">
    <location>
        <begin position="756"/>
        <end position="766"/>
    </location>
</feature>
<feature type="compositionally biased region" description="Low complexity" evidence="1">
    <location>
        <begin position="361"/>
        <end position="381"/>
    </location>
</feature>
<feature type="region of interest" description="Disordered" evidence="1">
    <location>
        <begin position="417"/>
        <end position="480"/>
    </location>
</feature>
<feature type="region of interest" description="Disordered" evidence="1">
    <location>
        <begin position="1"/>
        <end position="86"/>
    </location>
</feature>
<feature type="region of interest" description="Disordered" evidence="1">
    <location>
        <begin position="743"/>
        <end position="807"/>
    </location>
</feature>
<gene>
    <name evidence="2" type="ORF">BCR43DRAFT_565859</name>
</gene>
<name>A0A1X2H4G1_SYNRA</name>
<feature type="region of interest" description="Disordered" evidence="1">
    <location>
        <begin position="915"/>
        <end position="948"/>
    </location>
</feature>
<dbReference type="InterPro" id="IPR052505">
    <property type="entry name" value="Fungal_Heme-Binding_RBT5"/>
</dbReference>
<dbReference type="PANTHER" id="PTHR35607">
    <property type="entry name" value="GPI-ANCHORED PROTEIN 10"/>
    <property type="match status" value="1"/>
</dbReference>
<feature type="compositionally biased region" description="Polar residues" evidence="1">
    <location>
        <begin position="240"/>
        <end position="250"/>
    </location>
</feature>
<comment type="caution">
    <text evidence="2">The sequence shown here is derived from an EMBL/GenBank/DDBJ whole genome shotgun (WGS) entry which is preliminary data.</text>
</comment>
<feature type="compositionally biased region" description="Polar residues" evidence="1">
    <location>
        <begin position="332"/>
        <end position="345"/>
    </location>
</feature>
<feature type="compositionally biased region" description="Acidic residues" evidence="1">
    <location>
        <begin position="180"/>
        <end position="193"/>
    </location>
</feature>